<organism evidence="1 2">
    <name type="scientific">Trifolium medium</name>
    <dbReference type="NCBI Taxonomy" id="97028"/>
    <lineage>
        <taxon>Eukaryota</taxon>
        <taxon>Viridiplantae</taxon>
        <taxon>Streptophyta</taxon>
        <taxon>Embryophyta</taxon>
        <taxon>Tracheophyta</taxon>
        <taxon>Spermatophyta</taxon>
        <taxon>Magnoliopsida</taxon>
        <taxon>eudicotyledons</taxon>
        <taxon>Gunneridae</taxon>
        <taxon>Pentapetalae</taxon>
        <taxon>rosids</taxon>
        <taxon>fabids</taxon>
        <taxon>Fabales</taxon>
        <taxon>Fabaceae</taxon>
        <taxon>Papilionoideae</taxon>
        <taxon>50 kb inversion clade</taxon>
        <taxon>NPAAA clade</taxon>
        <taxon>Hologalegina</taxon>
        <taxon>IRL clade</taxon>
        <taxon>Trifolieae</taxon>
        <taxon>Trifolium</taxon>
    </lineage>
</organism>
<keyword evidence="2" id="KW-1185">Reference proteome</keyword>
<protein>
    <submittedName>
        <fullName evidence="1">Uncharacterized protein</fullName>
    </submittedName>
</protein>
<dbReference type="EMBL" id="LXQA011265483">
    <property type="protein sequence ID" value="MCI91197.1"/>
    <property type="molecule type" value="Genomic_DNA"/>
</dbReference>
<sequence length="41" mass="5147">MKLMRMNLMMMNKKMVNNLWKFIHGIRLSPQQWLILRRNKC</sequence>
<comment type="caution">
    <text evidence="1">The sequence shown here is derived from an EMBL/GenBank/DDBJ whole genome shotgun (WGS) entry which is preliminary data.</text>
</comment>
<evidence type="ECO:0000313" key="1">
    <source>
        <dbReference type="EMBL" id="MCI91197.1"/>
    </source>
</evidence>
<reference evidence="1 2" key="1">
    <citation type="journal article" date="2018" name="Front. Plant Sci.">
        <title>Red Clover (Trifolium pratense) and Zigzag Clover (T. medium) - A Picture of Genomic Similarities and Differences.</title>
        <authorList>
            <person name="Dluhosova J."/>
            <person name="Istvanek J."/>
            <person name="Nedelnik J."/>
            <person name="Repkova J."/>
        </authorList>
    </citation>
    <scope>NUCLEOTIDE SEQUENCE [LARGE SCALE GENOMIC DNA]</scope>
    <source>
        <strain evidence="2">cv. 10/8</strain>
        <tissue evidence="1">Leaf</tissue>
    </source>
</reference>
<name>A0A392VTE1_9FABA</name>
<accession>A0A392VTE1</accession>
<dbReference type="AlphaFoldDB" id="A0A392VTE1"/>
<feature type="non-terminal residue" evidence="1">
    <location>
        <position position="41"/>
    </location>
</feature>
<evidence type="ECO:0000313" key="2">
    <source>
        <dbReference type="Proteomes" id="UP000265520"/>
    </source>
</evidence>
<proteinExistence type="predicted"/>
<dbReference type="Proteomes" id="UP000265520">
    <property type="component" value="Unassembled WGS sequence"/>
</dbReference>